<dbReference type="EMBL" id="JBHRWW010000006">
    <property type="protein sequence ID" value="MFC3688694.1"/>
    <property type="molecule type" value="Genomic_DNA"/>
</dbReference>
<dbReference type="InterPro" id="IPR023365">
    <property type="entry name" value="Sortase_dom-sf"/>
</dbReference>
<dbReference type="RefSeq" id="WP_340295998.1">
    <property type="nucleotide sequence ID" value="NZ_JBBEOI010000374.1"/>
</dbReference>
<keyword evidence="1" id="KW-0378">Hydrolase</keyword>
<comment type="caution">
    <text evidence="3">The sequence shown here is derived from an EMBL/GenBank/DDBJ whole genome shotgun (WGS) entry which is preliminary data.</text>
</comment>
<dbReference type="InterPro" id="IPR005754">
    <property type="entry name" value="Sortase"/>
</dbReference>
<keyword evidence="4" id="KW-1185">Reference proteome</keyword>
<protein>
    <submittedName>
        <fullName evidence="3">Class F sortase</fullName>
    </submittedName>
</protein>
<dbReference type="CDD" id="cd05829">
    <property type="entry name" value="Sortase_F"/>
    <property type="match status" value="1"/>
</dbReference>
<sequence>MTVDAGAAGSSRRARRPGAVLTVAAATVLLVGGGTAAAVGIAGRDVATPPPVVAQPATSSSPDPTTGPSAPAAPAPSAPATSPAPTPVQTAAPAPAALPVQVRIPSIGVDSPLLHLGLQDDGALEVPQGADFDTAAWYDGSPRPGDVGPAVIEGHVSSSARGPSVFFELSTLAVGDRVEVVREDGTTVAFEVYGIEQFPKDGFPTLDVYGNTPGPELRLITCGGTVAESTGRYTDNVVVFAHAVQG</sequence>
<dbReference type="Proteomes" id="UP001595685">
    <property type="component" value="Unassembled WGS sequence"/>
</dbReference>
<dbReference type="InterPro" id="IPR042001">
    <property type="entry name" value="Sortase_F"/>
</dbReference>
<evidence type="ECO:0000256" key="2">
    <source>
        <dbReference type="SAM" id="MobiDB-lite"/>
    </source>
</evidence>
<gene>
    <name evidence="3" type="ORF">ACFOLH_10105</name>
</gene>
<dbReference type="Gene3D" id="2.40.260.10">
    <property type="entry name" value="Sortase"/>
    <property type="match status" value="1"/>
</dbReference>
<feature type="region of interest" description="Disordered" evidence="2">
    <location>
        <begin position="50"/>
        <end position="91"/>
    </location>
</feature>
<evidence type="ECO:0000256" key="1">
    <source>
        <dbReference type="ARBA" id="ARBA00022801"/>
    </source>
</evidence>
<evidence type="ECO:0000313" key="4">
    <source>
        <dbReference type="Proteomes" id="UP001595685"/>
    </source>
</evidence>
<dbReference type="Pfam" id="PF04203">
    <property type="entry name" value="Sortase"/>
    <property type="match status" value="1"/>
</dbReference>
<reference evidence="4" key="1">
    <citation type="journal article" date="2019" name="Int. J. Syst. Evol. Microbiol.">
        <title>The Global Catalogue of Microorganisms (GCM) 10K type strain sequencing project: providing services to taxonomists for standard genome sequencing and annotation.</title>
        <authorList>
            <consortium name="The Broad Institute Genomics Platform"/>
            <consortium name="The Broad Institute Genome Sequencing Center for Infectious Disease"/>
            <person name="Wu L."/>
            <person name="Ma J."/>
        </authorList>
    </citation>
    <scope>NUCLEOTIDE SEQUENCE [LARGE SCALE GENOMIC DNA]</scope>
    <source>
        <strain evidence="4">NCAIM B.02333</strain>
    </source>
</reference>
<evidence type="ECO:0000313" key="3">
    <source>
        <dbReference type="EMBL" id="MFC3688694.1"/>
    </source>
</evidence>
<accession>A0ABV7WFY6</accession>
<feature type="compositionally biased region" description="Low complexity" evidence="2">
    <location>
        <begin position="54"/>
        <end position="70"/>
    </location>
</feature>
<proteinExistence type="predicted"/>
<organism evidence="3 4">
    <name type="scientific">Aquipuribacter hungaricus</name>
    <dbReference type="NCBI Taxonomy" id="545624"/>
    <lineage>
        <taxon>Bacteria</taxon>
        <taxon>Bacillati</taxon>
        <taxon>Actinomycetota</taxon>
        <taxon>Actinomycetes</taxon>
        <taxon>Micrococcales</taxon>
        <taxon>Intrasporangiaceae</taxon>
        <taxon>Aquipuribacter</taxon>
    </lineage>
</organism>
<name>A0ABV7WFY6_9MICO</name>
<dbReference type="NCBIfam" id="NF033748">
    <property type="entry name" value="class_F_sortase"/>
    <property type="match status" value="1"/>
</dbReference>
<dbReference type="SUPFAM" id="SSF63817">
    <property type="entry name" value="Sortase"/>
    <property type="match status" value="1"/>
</dbReference>
<feature type="compositionally biased region" description="Pro residues" evidence="2">
    <location>
        <begin position="71"/>
        <end position="86"/>
    </location>
</feature>